<evidence type="ECO:0000313" key="1">
    <source>
        <dbReference type="EMBL" id="MDQ0352144.1"/>
    </source>
</evidence>
<comment type="caution">
    <text evidence="1">The sequence shown here is derived from an EMBL/GenBank/DDBJ whole genome shotgun (WGS) entry which is preliminary data.</text>
</comment>
<keyword evidence="2" id="KW-1185">Reference proteome</keyword>
<dbReference type="EMBL" id="JAUSUP010000005">
    <property type="protein sequence ID" value="MDQ0352144.1"/>
    <property type="molecule type" value="Genomic_DNA"/>
</dbReference>
<organism evidence="1 2">
    <name type="scientific">Alkalibacillus filiformis</name>
    <dbReference type="NCBI Taxonomy" id="200990"/>
    <lineage>
        <taxon>Bacteria</taxon>
        <taxon>Bacillati</taxon>
        <taxon>Bacillota</taxon>
        <taxon>Bacilli</taxon>
        <taxon>Bacillales</taxon>
        <taxon>Bacillaceae</taxon>
        <taxon>Alkalibacillus</taxon>
    </lineage>
</organism>
<sequence>MRLWSVHPKYLDAKGLVALWRETLLAQKVLLGETKGYRNHPQLIRFRDQAKPINAVGHYLSGVHEEATFRGYRFDRTKIISRQEVSEIPLTTGQLAYEWEHLLTKLETRDSSRFDQLKDYDLNHLDPHPMFKLVEGSIEHWERFAK</sequence>
<dbReference type="Proteomes" id="UP001236723">
    <property type="component" value="Unassembled WGS sequence"/>
</dbReference>
<reference evidence="1 2" key="1">
    <citation type="submission" date="2023-07" db="EMBL/GenBank/DDBJ databases">
        <title>Genomic Encyclopedia of Type Strains, Phase IV (KMG-IV): sequencing the most valuable type-strain genomes for metagenomic binning, comparative biology and taxonomic classification.</title>
        <authorList>
            <person name="Goeker M."/>
        </authorList>
    </citation>
    <scope>NUCLEOTIDE SEQUENCE [LARGE SCALE GENOMIC DNA]</scope>
    <source>
        <strain evidence="1 2">DSM 15448</strain>
    </source>
</reference>
<name>A0ABU0DUL6_9BACI</name>
<evidence type="ECO:0000313" key="2">
    <source>
        <dbReference type="Proteomes" id="UP001236723"/>
    </source>
</evidence>
<dbReference type="InterPro" id="IPR004260">
    <property type="entry name" value="Pyr-dimer_DNA_glycosylase"/>
</dbReference>
<protein>
    <recommendedName>
        <fullName evidence="3">DNA lyase</fullName>
    </recommendedName>
</protein>
<accession>A0ABU0DUL6</accession>
<dbReference type="RefSeq" id="WP_307068451.1">
    <property type="nucleotide sequence ID" value="NZ_JAUSUP010000005.1"/>
</dbReference>
<dbReference type="Pfam" id="PF03013">
    <property type="entry name" value="Pyr_excise"/>
    <property type="match status" value="1"/>
</dbReference>
<gene>
    <name evidence="1" type="ORF">J2R98_001978</name>
</gene>
<proteinExistence type="predicted"/>
<evidence type="ECO:0008006" key="3">
    <source>
        <dbReference type="Google" id="ProtNLM"/>
    </source>
</evidence>